<feature type="domain" description="Histone-binding protein RBBP4-like N-terminal" evidence="8">
    <location>
        <begin position="20"/>
        <end position="88"/>
    </location>
</feature>
<dbReference type="AlphaFoldDB" id="A0A068S4P6"/>
<dbReference type="EMBL" id="CBTN010000045">
    <property type="protein sequence ID" value="CDH57353.1"/>
    <property type="molecule type" value="Genomic_DNA"/>
</dbReference>
<dbReference type="PROSITE" id="PS50082">
    <property type="entry name" value="WD_REPEATS_2"/>
    <property type="match status" value="5"/>
</dbReference>
<dbReference type="InterPro" id="IPR022052">
    <property type="entry name" value="Histone-bd_RBBP4-like_N"/>
</dbReference>
<organism evidence="9 10">
    <name type="scientific">Lichtheimia corymbifera JMRC:FSU:9682</name>
    <dbReference type="NCBI Taxonomy" id="1263082"/>
    <lineage>
        <taxon>Eukaryota</taxon>
        <taxon>Fungi</taxon>
        <taxon>Fungi incertae sedis</taxon>
        <taxon>Mucoromycota</taxon>
        <taxon>Mucoromycotina</taxon>
        <taxon>Mucoromycetes</taxon>
        <taxon>Mucorales</taxon>
        <taxon>Lichtheimiaceae</taxon>
        <taxon>Lichtheimia</taxon>
    </lineage>
</organism>
<dbReference type="InterPro" id="IPR036322">
    <property type="entry name" value="WD40_repeat_dom_sf"/>
</dbReference>
<name>A0A068S4P6_9FUNG</name>
<accession>A0A068S4P6</accession>
<keyword evidence="5" id="KW-0539">Nucleus</keyword>
<sequence length="416" mass="47185">MDIDQDTSSSPSPSPFQDTNYRTWKKNTPFLYDLLITHGLTWPSLTCQWFPDVERRPDQNYKAQRLLLGTHTNDNEPNYLQIATVQLPIDLDKVDTRKYEEHTNEIGGYGGYNDAHVRIIQKIVHEGEVNRARYQYDNPNIIATKSKSGNVYVFDRTTYESFPKEHEPFNPALRLQGHTKEGYALEWNPHSTRSSHVLSGGFDGLICEWDIAAASKEKRTLQPSRTYCGHTAGVEDIAWNWRHDSIFASAGDDRQMMIWDTRDEAGGKAIHNVRAHAAEVNCVSFSPGSEWILATGSSDKTVALWDLRNLKAKIHVMQHHKEEVYHLAWSPHHETILATAGSDRQVLVWDVARIGDDKPISGDGPPELLFIHAGHIGGIADFGWNPAEPWSLASADEDNTLHVWQMARTIYGHEQQ</sequence>
<dbReference type="Pfam" id="PF00400">
    <property type="entry name" value="WD40"/>
    <property type="match status" value="5"/>
</dbReference>
<comment type="subcellular location">
    <subcellularLocation>
        <location evidence="1">Nucleus</location>
    </subcellularLocation>
</comment>
<feature type="region of interest" description="Disordered" evidence="7">
    <location>
        <begin position="1"/>
        <end position="20"/>
    </location>
</feature>
<dbReference type="OrthoDB" id="427795at2759"/>
<dbReference type="PROSITE" id="PS00678">
    <property type="entry name" value="WD_REPEATS_1"/>
    <property type="match status" value="2"/>
</dbReference>
<dbReference type="VEuPathDB" id="FungiDB:LCOR_08303.1"/>
<evidence type="ECO:0000256" key="3">
    <source>
        <dbReference type="ARBA" id="ARBA00022737"/>
    </source>
</evidence>
<dbReference type="STRING" id="1263082.A0A068S4P6"/>
<dbReference type="InterPro" id="IPR019775">
    <property type="entry name" value="WD40_repeat_CS"/>
</dbReference>
<dbReference type="GO" id="GO:0005634">
    <property type="term" value="C:nucleus"/>
    <property type="evidence" value="ECO:0007669"/>
    <property type="project" value="UniProtKB-SubCell"/>
</dbReference>
<reference evidence="9" key="1">
    <citation type="submission" date="2013-08" db="EMBL/GenBank/DDBJ databases">
        <title>Gene expansion shapes genome architecture in the human pathogen Lichtheimia corymbifera: an evolutionary genomics analysis in the ancient terrestrial Mucorales (Mucoromycotina).</title>
        <authorList>
            <person name="Schwartze V.U."/>
            <person name="Winter S."/>
            <person name="Shelest E."/>
            <person name="Marcet-Houben M."/>
            <person name="Horn F."/>
            <person name="Wehner S."/>
            <person name="Hoffmann K."/>
            <person name="Riege K."/>
            <person name="Sammeth M."/>
            <person name="Nowrousian M."/>
            <person name="Valiante V."/>
            <person name="Linde J."/>
            <person name="Jacobsen I.D."/>
            <person name="Marz M."/>
            <person name="Brakhage A.A."/>
            <person name="Gabaldon T."/>
            <person name="Bocker S."/>
            <person name="Voigt K."/>
        </authorList>
    </citation>
    <scope>NUCLEOTIDE SEQUENCE [LARGE SCALE GENOMIC DNA]</scope>
    <source>
        <strain evidence="9">FSU 9682</strain>
    </source>
</reference>
<evidence type="ECO:0000313" key="9">
    <source>
        <dbReference type="EMBL" id="CDH57353.1"/>
    </source>
</evidence>
<dbReference type="PANTHER" id="PTHR22850">
    <property type="entry name" value="WD40 REPEAT FAMILY"/>
    <property type="match status" value="1"/>
</dbReference>
<dbReference type="SUPFAM" id="SSF50978">
    <property type="entry name" value="WD40 repeat-like"/>
    <property type="match status" value="1"/>
</dbReference>
<evidence type="ECO:0000256" key="4">
    <source>
        <dbReference type="ARBA" id="ARBA00022853"/>
    </source>
</evidence>
<feature type="repeat" description="WD" evidence="6">
    <location>
        <begin position="317"/>
        <end position="351"/>
    </location>
</feature>
<dbReference type="PRINTS" id="PR00320">
    <property type="entry name" value="GPROTEINBRPT"/>
</dbReference>
<dbReference type="InterPro" id="IPR001680">
    <property type="entry name" value="WD40_rpt"/>
</dbReference>
<dbReference type="SMART" id="SM00320">
    <property type="entry name" value="WD40"/>
    <property type="match status" value="6"/>
</dbReference>
<feature type="repeat" description="WD" evidence="6">
    <location>
        <begin position="273"/>
        <end position="309"/>
    </location>
</feature>
<dbReference type="Proteomes" id="UP000027586">
    <property type="component" value="Unassembled WGS sequence"/>
</dbReference>
<evidence type="ECO:0000256" key="5">
    <source>
        <dbReference type="ARBA" id="ARBA00023242"/>
    </source>
</evidence>
<dbReference type="InterPro" id="IPR050459">
    <property type="entry name" value="WD_repeat_RBAP46/RBAP48/MSI1"/>
</dbReference>
<evidence type="ECO:0000256" key="1">
    <source>
        <dbReference type="ARBA" id="ARBA00004123"/>
    </source>
</evidence>
<keyword evidence="4" id="KW-0156">Chromatin regulator</keyword>
<dbReference type="InterPro" id="IPR015943">
    <property type="entry name" value="WD40/YVTN_repeat-like_dom_sf"/>
</dbReference>
<proteinExistence type="predicted"/>
<evidence type="ECO:0000313" key="10">
    <source>
        <dbReference type="Proteomes" id="UP000027586"/>
    </source>
</evidence>
<dbReference type="Pfam" id="PF12265">
    <property type="entry name" value="CAF1C_H4-bd"/>
    <property type="match status" value="1"/>
</dbReference>
<dbReference type="CDD" id="cd00200">
    <property type="entry name" value="WD40"/>
    <property type="match status" value="1"/>
</dbReference>
<evidence type="ECO:0000256" key="7">
    <source>
        <dbReference type="SAM" id="MobiDB-lite"/>
    </source>
</evidence>
<keyword evidence="2 6" id="KW-0853">WD repeat</keyword>
<evidence type="ECO:0000256" key="2">
    <source>
        <dbReference type="ARBA" id="ARBA00022574"/>
    </source>
</evidence>
<keyword evidence="3" id="KW-0677">Repeat</keyword>
<feature type="repeat" description="WD" evidence="6">
    <location>
        <begin position="372"/>
        <end position="406"/>
    </location>
</feature>
<dbReference type="PROSITE" id="PS50294">
    <property type="entry name" value="WD_REPEATS_REGION"/>
    <property type="match status" value="3"/>
</dbReference>
<keyword evidence="10" id="KW-1185">Reference proteome</keyword>
<dbReference type="Gene3D" id="2.130.10.10">
    <property type="entry name" value="YVTN repeat-like/Quinoprotein amine dehydrogenase"/>
    <property type="match status" value="1"/>
</dbReference>
<feature type="repeat" description="WD" evidence="6">
    <location>
        <begin position="175"/>
        <end position="219"/>
    </location>
</feature>
<comment type="caution">
    <text evidence="9">The sequence shown here is derived from an EMBL/GenBank/DDBJ whole genome shotgun (WGS) entry which is preliminary data.</text>
</comment>
<gene>
    <name evidence="9" type="ORF">LCOR_08303.1</name>
</gene>
<dbReference type="GO" id="GO:0006325">
    <property type="term" value="P:chromatin organization"/>
    <property type="evidence" value="ECO:0007669"/>
    <property type="project" value="UniProtKB-KW"/>
</dbReference>
<feature type="repeat" description="WD" evidence="6">
    <location>
        <begin position="227"/>
        <end position="262"/>
    </location>
</feature>
<evidence type="ECO:0000259" key="8">
    <source>
        <dbReference type="Pfam" id="PF12265"/>
    </source>
</evidence>
<dbReference type="InterPro" id="IPR020472">
    <property type="entry name" value="WD40_PAC1"/>
</dbReference>
<evidence type="ECO:0000256" key="6">
    <source>
        <dbReference type="PROSITE-ProRule" id="PRU00221"/>
    </source>
</evidence>
<protein>
    <submittedName>
        <fullName evidence="9">Histone-binding protein rbbp4</fullName>
    </submittedName>
</protein>